<comment type="caution">
    <text evidence="2">The sequence shown here is derived from an EMBL/GenBank/DDBJ whole genome shotgun (WGS) entry which is preliminary data.</text>
</comment>
<protein>
    <recommendedName>
        <fullName evidence="1">BLUF domain-containing protein</fullName>
    </recommendedName>
</protein>
<dbReference type="RefSeq" id="WP_237445213.1">
    <property type="nucleotide sequence ID" value="NZ_CAKLPX010000003.1"/>
</dbReference>
<sequence>MHLIRLVYASKVEYDLEEADINAILNASKQNNLEKNITGALCYSNRFFLQCLEGSRLDVNALYHHILADGRHSQSAILQYSEIDQREFDDWSMGYIPPALVSGQLISKFSGKADFDPYSMSGESCYLLLKALASLGITES</sequence>
<dbReference type="Pfam" id="PF04940">
    <property type="entry name" value="BLUF"/>
    <property type="match status" value="1"/>
</dbReference>
<name>A0ABN8EMP5_9GAMM</name>
<organism evidence="2 3">
    <name type="scientific">Sinobacterium norvegicum</name>
    <dbReference type="NCBI Taxonomy" id="1641715"/>
    <lineage>
        <taxon>Bacteria</taxon>
        <taxon>Pseudomonadati</taxon>
        <taxon>Pseudomonadota</taxon>
        <taxon>Gammaproteobacteria</taxon>
        <taxon>Cellvibrionales</taxon>
        <taxon>Spongiibacteraceae</taxon>
        <taxon>Sinobacterium</taxon>
    </lineage>
</organism>
<dbReference type="SMART" id="SM01034">
    <property type="entry name" value="BLUF"/>
    <property type="match status" value="1"/>
</dbReference>
<dbReference type="Gene3D" id="3.30.70.100">
    <property type="match status" value="1"/>
</dbReference>
<evidence type="ECO:0000313" key="3">
    <source>
        <dbReference type="Proteomes" id="UP000838100"/>
    </source>
</evidence>
<dbReference type="SUPFAM" id="SSF54975">
    <property type="entry name" value="Acylphosphatase/BLUF domain-like"/>
    <property type="match status" value="1"/>
</dbReference>
<keyword evidence="3" id="KW-1185">Reference proteome</keyword>
<reference evidence="2" key="1">
    <citation type="submission" date="2021-12" db="EMBL/GenBank/DDBJ databases">
        <authorList>
            <person name="Rodrigo-Torres L."/>
            <person name="Arahal R. D."/>
            <person name="Lucena T."/>
        </authorList>
    </citation>
    <scope>NUCLEOTIDE SEQUENCE</scope>
    <source>
        <strain evidence="2">CECT 8267</strain>
    </source>
</reference>
<dbReference type="Proteomes" id="UP000838100">
    <property type="component" value="Unassembled WGS sequence"/>
</dbReference>
<accession>A0ABN8EMP5</accession>
<dbReference type="InterPro" id="IPR036046">
    <property type="entry name" value="Acylphosphatase-like_dom_sf"/>
</dbReference>
<dbReference type="EMBL" id="CAKLPX010000003">
    <property type="protein sequence ID" value="CAH0992529.1"/>
    <property type="molecule type" value="Genomic_DNA"/>
</dbReference>
<gene>
    <name evidence="2" type="ORF">SIN8267_02662</name>
</gene>
<dbReference type="PROSITE" id="PS50925">
    <property type="entry name" value="BLUF"/>
    <property type="match status" value="1"/>
</dbReference>
<evidence type="ECO:0000259" key="1">
    <source>
        <dbReference type="PROSITE" id="PS50925"/>
    </source>
</evidence>
<dbReference type="InterPro" id="IPR007024">
    <property type="entry name" value="BLUF_domain"/>
</dbReference>
<feature type="domain" description="BLUF" evidence="1">
    <location>
        <begin position="3"/>
        <end position="94"/>
    </location>
</feature>
<evidence type="ECO:0000313" key="2">
    <source>
        <dbReference type="EMBL" id="CAH0992529.1"/>
    </source>
</evidence>
<proteinExistence type="predicted"/>